<dbReference type="GO" id="GO:0006355">
    <property type="term" value="P:regulation of DNA-templated transcription"/>
    <property type="evidence" value="ECO:0007669"/>
    <property type="project" value="InterPro"/>
</dbReference>
<name>A0A1H6H8A7_MAGFU</name>
<evidence type="ECO:0000256" key="1">
    <source>
        <dbReference type="ARBA" id="ARBA00023015"/>
    </source>
</evidence>
<dbReference type="Proteomes" id="UP000182983">
    <property type="component" value="Unassembled WGS sequence"/>
</dbReference>
<evidence type="ECO:0000256" key="3">
    <source>
        <dbReference type="ARBA" id="ARBA00023163"/>
    </source>
</evidence>
<dbReference type="SMART" id="SM00421">
    <property type="entry name" value="HTH_LUXR"/>
    <property type="match status" value="1"/>
</dbReference>
<dbReference type="GO" id="GO:0003677">
    <property type="term" value="F:DNA binding"/>
    <property type="evidence" value="ECO:0007669"/>
    <property type="project" value="UniProtKB-KW"/>
</dbReference>
<dbReference type="InterPro" id="IPR036388">
    <property type="entry name" value="WH-like_DNA-bd_sf"/>
</dbReference>
<dbReference type="AlphaFoldDB" id="A0A1H6H8A7"/>
<protein>
    <submittedName>
        <fullName evidence="5">Autoinducer binding domain-containing protein</fullName>
    </submittedName>
</protein>
<keyword evidence="6" id="KW-1185">Reference proteome</keyword>
<reference evidence="6" key="1">
    <citation type="submission" date="2016-10" db="EMBL/GenBank/DDBJ databases">
        <authorList>
            <person name="Varghese N."/>
            <person name="Submissions S."/>
        </authorList>
    </citation>
    <scope>NUCLEOTIDE SEQUENCE [LARGE SCALE GENOMIC DNA]</scope>
    <source>
        <strain evidence="6">DSM 13234</strain>
    </source>
</reference>
<dbReference type="SUPFAM" id="SSF75516">
    <property type="entry name" value="Pheromone-binding domain of LuxR-like quorum-sensing transcription factors"/>
    <property type="match status" value="1"/>
</dbReference>
<dbReference type="PROSITE" id="PS50043">
    <property type="entry name" value="HTH_LUXR_2"/>
    <property type="match status" value="1"/>
</dbReference>
<proteinExistence type="predicted"/>
<accession>A0A1H6H8A7</accession>
<dbReference type="OrthoDB" id="7345476at2"/>
<dbReference type="PANTHER" id="PTHR44688">
    <property type="entry name" value="DNA-BINDING TRANSCRIPTIONAL ACTIVATOR DEVR_DOSR"/>
    <property type="match status" value="1"/>
</dbReference>
<sequence>MTEFDRKQGQRVLDAIADFQQSRDQSDLWSHVHRHLSHFGVGGIWYGFEIQPERGKKLSEMKQAFMLASLDPAYVDAKMNDLLIDDDYCAQMARMGTKPILWNDIPPSDRLTAAERRSFEIDADYKMISGVTMPSRFACGLGTSSFACHADGMSGGEFERMWGENGDAIQSIASAFDICLREGHMGEVYSLSSREREVLLWLTRGLRPQRIASRLSLHEGTVEKHIESARRKLKAATVTQAVATAVIFRLIAP</sequence>
<feature type="domain" description="HTH luxR-type" evidence="4">
    <location>
        <begin position="184"/>
        <end position="249"/>
    </location>
</feature>
<dbReference type="SUPFAM" id="SSF46894">
    <property type="entry name" value="C-terminal effector domain of the bipartite response regulators"/>
    <property type="match status" value="1"/>
</dbReference>
<dbReference type="InterPro" id="IPR000792">
    <property type="entry name" value="Tscrpt_reg_LuxR_C"/>
</dbReference>
<dbReference type="PRINTS" id="PR00038">
    <property type="entry name" value="HTHLUXR"/>
</dbReference>
<dbReference type="Pfam" id="PF00196">
    <property type="entry name" value="GerE"/>
    <property type="match status" value="1"/>
</dbReference>
<dbReference type="PANTHER" id="PTHR44688:SF16">
    <property type="entry name" value="DNA-BINDING TRANSCRIPTIONAL ACTIVATOR DEVR_DOSR"/>
    <property type="match status" value="1"/>
</dbReference>
<dbReference type="RefSeq" id="WP_074765973.1">
    <property type="nucleotide sequence ID" value="NZ_FNWO01000003.1"/>
</dbReference>
<dbReference type="EMBL" id="FNWO01000003">
    <property type="protein sequence ID" value="SEH30338.1"/>
    <property type="molecule type" value="Genomic_DNA"/>
</dbReference>
<evidence type="ECO:0000313" key="5">
    <source>
        <dbReference type="EMBL" id="SEH30338.1"/>
    </source>
</evidence>
<keyword evidence="2" id="KW-0238">DNA-binding</keyword>
<dbReference type="Gene3D" id="3.30.450.80">
    <property type="entry name" value="Transcription factor LuxR-like, autoinducer-binding domain"/>
    <property type="match status" value="1"/>
</dbReference>
<evidence type="ECO:0000256" key="2">
    <source>
        <dbReference type="ARBA" id="ARBA00023125"/>
    </source>
</evidence>
<keyword evidence="3" id="KW-0804">Transcription</keyword>
<dbReference type="Gene3D" id="1.10.10.10">
    <property type="entry name" value="Winged helix-like DNA-binding domain superfamily/Winged helix DNA-binding domain"/>
    <property type="match status" value="1"/>
</dbReference>
<keyword evidence="1" id="KW-0805">Transcription regulation</keyword>
<dbReference type="Pfam" id="PF03472">
    <property type="entry name" value="Autoind_bind"/>
    <property type="match status" value="1"/>
</dbReference>
<gene>
    <name evidence="5" type="ORF">SAMN04244559_00896</name>
</gene>
<organism evidence="5 6">
    <name type="scientific">Magnetospirillum fulvum</name>
    <name type="common">Rhodospirillum fulvum</name>
    <dbReference type="NCBI Taxonomy" id="1082"/>
    <lineage>
        <taxon>Bacteria</taxon>
        <taxon>Pseudomonadati</taxon>
        <taxon>Pseudomonadota</taxon>
        <taxon>Alphaproteobacteria</taxon>
        <taxon>Rhodospirillales</taxon>
        <taxon>Rhodospirillaceae</taxon>
        <taxon>Magnetospirillum</taxon>
    </lineage>
</organism>
<dbReference type="InterPro" id="IPR005143">
    <property type="entry name" value="TF_LuxR_autoind-bd_dom"/>
</dbReference>
<dbReference type="InterPro" id="IPR036693">
    <property type="entry name" value="TF_LuxR_autoind-bd_dom_sf"/>
</dbReference>
<dbReference type="InterPro" id="IPR016032">
    <property type="entry name" value="Sig_transdc_resp-reg_C-effctor"/>
</dbReference>
<evidence type="ECO:0000313" key="6">
    <source>
        <dbReference type="Proteomes" id="UP000182983"/>
    </source>
</evidence>
<dbReference type="CDD" id="cd06170">
    <property type="entry name" value="LuxR_C_like"/>
    <property type="match status" value="1"/>
</dbReference>
<evidence type="ECO:0000259" key="4">
    <source>
        <dbReference type="PROSITE" id="PS50043"/>
    </source>
</evidence>